<evidence type="ECO:0000259" key="1">
    <source>
        <dbReference type="Pfam" id="PF01996"/>
    </source>
</evidence>
<protein>
    <recommendedName>
        <fullName evidence="1">Coenzyme F420:L-glutamate ligase-like domain-containing protein</fullName>
    </recommendedName>
</protein>
<name>A0A9E2F6S7_PSYF1</name>
<evidence type="ECO:0000313" key="2">
    <source>
        <dbReference type="EMBL" id="MBT9145650.1"/>
    </source>
</evidence>
<evidence type="ECO:0000313" key="3">
    <source>
        <dbReference type="Proteomes" id="UP000811545"/>
    </source>
</evidence>
<feature type="domain" description="Coenzyme F420:L-glutamate ligase-like" evidence="1">
    <location>
        <begin position="14"/>
        <end position="392"/>
    </location>
</feature>
<dbReference type="EMBL" id="QLTW01000136">
    <property type="protein sequence ID" value="MBT9145650.1"/>
    <property type="molecule type" value="Genomic_DNA"/>
</dbReference>
<comment type="caution">
    <text evidence="2">The sequence shown here is derived from an EMBL/GenBank/DDBJ whole genome shotgun (WGS) entry which is preliminary data.</text>
</comment>
<dbReference type="PANTHER" id="PTHR47917">
    <property type="match status" value="1"/>
</dbReference>
<dbReference type="AlphaFoldDB" id="A0A9E2F6S7"/>
<dbReference type="Gene3D" id="3.30.1330.100">
    <property type="entry name" value="CofE-like"/>
    <property type="match status" value="1"/>
</dbReference>
<organism evidence="2 3">
    <name type="scientific">Psychracetigena formicireducens</name>
    <dbReference type="NCBI Taxonomy" id="2986056"/>
    <lineage>
        <taxon>Bacteria</taxon>
        <taxon>Bacillati</taxon>
        <taxon>Candidatus Lithacetigenota</taxon>
        <taxon>Candidatus Psychracetigena</taxon>
    </lineage>
</organism>
<accession>A0A9E2F6S7</accession>
<dbReference type="PANTHER" id="PTHR47917:SF1">
    <property type="entry name" value="COENZYME F420:L-GLUTAMATE LIGASE"/>
    <property type="match status" value="1"/>
</dbReference>
<proteinExistence type="predicted"/>
<sequence length="393" mass="43402">MKNLYDYLGLVAFGVKGGVVLPGDDIVEFVVEILNRCVKDNLISEGDVICVTESVVARSQNNFVSVEEIAETLKKTLNLKKGSRVGVLFPILSRNRFSSILRGISRATEKGKVVLQLSFPSDEVGNRIISEETLFHLGLGLDSYIKREELKGVSLSHPITGVDYLDYYEGNIKEEGAIPDIYLCNNPHQIISCPLDALIVSTIHKRNEDKAMFIKDFPKAITLQEVFSNPTTPSWSEWGLLGSNLSAGEKIKLAPREASKVAERIQEKIKEKWGYSVEVIIYGDGAYKDPVTGIYELADPQPAFGLTQGLLNRWRLGVKYKYLADSLFSEGKSREEIGKCITERRDILKCIPSNALEELGTTPRRSEDLIASLADLVSGSADAATPVVVVKGF</sequence>
<gene>
    <name evidence="2" type="ORF">DDT42_01525</name>
</gene>
<dbReference type="Pfam" id="PF01996">
    <property type="entry name" value="F420_ligase"/>
    <property type="match status" value="1"/>
</dbReference>
<reference evidence="2 3" key="1">
    <citation type="journal article" date="2021" name="bioRxiv">
        <title>Unique metabolic strategies in Hadean analogues reveal hints for primordial physiology.</title>
        <authorList>
            <person name="Nobu M.K."/>
            <person name="Nakai R."/>
            <person name="Tamazawa S."/>
            <person name="Mori H."/>
            <person name="Toyoda A."/>
            <person name="Ijiri A."/>
            <person name="Suzuki S."/>
            <person name="Kurokawa K."/>
            <person name="Kamagata Y."/>
            <person name="Tamaki H."/>
        </authorList>
    </citation>
    <scope>NUCLEOTIDE SEQUENCE [LARGE SCALE GENOMIC DNA]</scope>
    <source>
        <strain evidence="2">BS525</strain>
    </source>
</reference>
<dbReference type="SUPFAM" id="SSF144010">
    <property type="entry name" value="CofE-like"/>
    <property type="match status" value="1"/>
</dbReference>
<dbReference type="InterPro" id="IPR002847">
    <property type="entry name" value="F420-0_gamma-glut_ligase-dom"/>
</dbReference>
<dbReference type="Proteomes" id="UP000811545">
    <property type="component" value="Unassembled WGS sequence"/>
</dbReference>
<dbReference type="GO" id="GO:0052618">
    <property type="term" value="F:coenzyme F420-0:L-glutamate ligase activity"/>
    <property type="evidence" value="ECO:0007669"/>
    <property type="project" value="TreeGrafter"/>
</dbReference>